<dbReference type="InterPro" id="IPR024096">
    <property type="entry name" value="NO_sig/Golgi_transp_ligand-bd"/>
</dbReference>
<evidence type="ECO:0000313" key="1">
    <source>
        <dbReference type="EMBL" id="SVD87712.1"/>
    </source>
</evidence>
<sequence length="40" mass="4335">MLGIVFTSLIDMLEEKVSPEFADDVIMEAGLENDGAYTAV</sequence>
<dbReference type="GO" id="GO:0020037">
    <property type="term" value="F:heme binding"/>
    <property type="evidence" value="ECO:0007669"/>
    <property type="project" value="InterPro"/>
</dbReference>
<dbReference type="AlphaFoldDB" id="A0A382YWT0"/>
<dbReference type="SUPFAM" id="SSF111126">
    <property type="entry name" value="Ligand-binding domain in the NO signalling and Golgi transport"/>
    <property type="match status" value="1"/>
</dbReference>
<accession>A0A382YWT0</accession>
<gene>
    <name evidence="1" type="ORF">METZ01_LOCUS440566</name>
</gene>
<dbReference type="EMBL" id="UINC01179169">
    <property type="protein sequence ID" value="SVD87712.1"/>
    <property type="molecule type" value="Genomic_DNA"/>
</dbReference>
<proteinExistence type="predicted"/>
<protein>
    <submittedName>
        <fullName evidence="1">Uncharacterized protein</fullName>
    </submittedName>
</protein>
<feature type="non-terminal residue" evidence="1">
    <location>
        <position position="40"/>
    </location>
</feature>
<organism evidence="1">
    <name type="scientific">marine metagenome</name>
    <dbReference type="NCBI Taxonomy" id="408172"/>
    <lineage>
        <taxon>unclassified sequences</taxon>
        <taxon>metagenomes</taxon>
        <taxon>ecological metagenomes</taxon>
    </lineage>
</organism>
<dbReference type="InterPro" id="IPR038158">
    <property type="entry name" value="H-NOX_domain_sf"/>
</dbReference>
<dbReference type="Gene3D" id="3.90.1520.10">
    <property type="entry name" value="H-NOX domain"/>
    <property type="match status" value="1"/>
</dbReference>
<reference evidence="1" key="1">
    <citation type="submission" date="2018-05" db="EMBL/GenBank/DDBJ databases">
        <authorList>
            <person name="Lanie J.A."/>
            <person name="Ng W.-L."/>
            <person name="Kazmierczak K.M."/>
            <person name="Andrzejewski T.M."/>
            <person name="Davidsen T.M."/>
            <person name="Wayne K.J."/>
            <person name="Tettelin H."/>
            <person name="Glass J.I."/>
            <person name="Rusch D."/>
            <person name="Podicherti R."/>
            <person name="Tsui H.-C.T."/>
            <person name="Winkler M.E."/>
        </authorList>
    </citation>
    <scope>NUCLEOTIDE SEQUENCE</scope>
</reference>
<name>A0A382YWT0_9ZZZZ</name>